<evidence type="ECO:0000256" key="2">
    <source>
        <dbReference type="SAM" id="MobiDB-lite"/>
    </source>
</evidence>
<dbReference type="PANTHER" id="PTHR14469">
    <property type="entry name" value="SARCOMA ANTIGEN NY-SAR-23"/>
    <property type="match status" value="1"/>
</dbReference>
<evidence type="ECO:0000256" key="1">
    <source>
        <dbReference type="ARBA" id="ARBA00037957"/>
    </source>
</evidence>
<name>A0ABD1IV61_9TELE</name>
<evidence type="ECO:0000313" key="4">
    <source>
        <dbReference type="Proteomes" id="UP001591681"/>
    </source>
</evidence>
<proteinExistence type="inferred from homology"/>
<comment type="similarity">
    <text evidence="1">Belongs to the PC-esterase family.</text>
</comment>
<protein>
    <recommendedName>
        <fullName evidence="5">PC-esterase domain-containing protein 1A</fullName>
    </recommendedName>
</protein>
<organism evidence="3 4">
    <name type="scientific">Coilia grayii</name>
    <name type="common">Gray's grenadier anchovy</name>
    <dbReference type="NCBI Taxonomy" id="363190"/>
    <lineage>
        <taxon>Eukaryota</taxon>
        <taxon>Metazoa</taxon>
        <taxon>Chordata</taxon>
        <taxon>Craniata</taxon>
        <taxon>Vertebrata</taxon>
        <taxon>Euteleostomi</taxon>
        <taxon>Actinopterygii</taxon>
        <taxon>Neopterygii</taxon>
        <taxon>Teleostei</taxon>
        <taxon>Clupei</taxon>
        <taxon>Clupeiformes</taxon>
        <taxon>Clupeoidei</taxon>
        <taxon>Engraulidae</taxon>
        <taxon>Coilinae</taxon>
        <taxon>Coilia</taxon>
    </lineage>
</organism>
<feature type="region of interest" description="Disordered" evidence="2">
    <location>
        <begin position="394"/>
        <end position="428"/>
    </location>
</feature>
<reference evidence="3 4" key="1">
    <citation type="submission" date="2024-09" db="EMBL/GenBank/DDBJ databases">
        <title>A chromosome-level genome assembly of Gray's grenadier anchovy, Coilia grayii.</title>
        <authorList>
            <person name="Fu Z."/>
        </authorList>
    </citation>
    <scope>NUCLEOTIDE SEQUENCE [LARGE SCALE GENOMIC DNA]</scope>
    <source>
        <strain evidence="3">G4</strain>
        <tissue evidence="3">Muscle</tissue>
    </source>
</reference>
<dbReference type="InterPro" id="IPR036514">
    <property type="entry name" value="SGNH_hydro_sf"/>
</dbReference>
<dbReference type="AlphaFoldDB" id="A0ABD1IV61"/>
<dbReference type="SUPFAM" id="SSF52266">
    <property type="entry name" value="SGNH hydrolase"/>
    <property type="match status" value="1"/>
</dbReference>
<gene>
    <name evidence="3" type="ORF">ACEWY4_024604</name>
</gene>
<feature type="compositionally biased region" description="Basic residues" evidence="2">
    <location>
        <begin position="414"/>
        <end position="428"/>
    </location>
</feature>
<sequence length="428" mass="49936">MKSAHFTHQQATDLLHNKFVVVLGDSIQRGVYKDIVLLLQRDKYLESSQLKTKGEEVFENDELLEGGKRGKMTNGTEYREVRQYTSDHHLVRFYFITRIFSDYVQTIFEEFEDGLKPDLVIVNSCVWDVSRYGRLWEADYLENLTTFFRKLRSILPEDALIIWNMTMPLGEKIIGGFLVPEIAEFGPSLRFDIVEANYCSATLANTFGLDVLDLHFQFRFSLQHRMRDGVHWNAVAHRRITCLLLAHIANAWGVHLPPSQPPTGLNQSFSETNPAIREIHMQPRKAQNQVISWRPRERWANYHPVPATPWMSPRYYAEGFGRWVESPDHEGHYGSWTRGSYVQGPVVGRGGYSRCHMDQHPYRQPYFSNEAYSSQQHFSRDYLAHQTGQAYDQDFSKDYVPPRAGQSHGDQGYKRRKKYSKHGQYRPY</sequence>
<keyword evidence="4" id="KW-1185">Reference proteome</keyword>
<dbReference type="Gene3D" id="3.40.50.1110">
    <property type="entry name" value="SGNH hydrolase"/>
    <property type="match status" value="1"/>
</dbReference>
<comment type="caution">
    <text evidence="3">The sequence shown here is derived from an EMBL/GenBank/DDBJ whole genome shotgun (WGS) entry which is preliminary data.</text>
</comment>
<dbReference type="EMBL" id="JBHFQA010000022">
    <property type="protein sequence ID" value="KAL2078860.1"/>
    <property type="molecule type" value="Genomic_DNA"/>
</dbReference>
<evidence type="ECO:0000313" key="3">
    <source>
        <dbReference type="EMBL" id="KAL2078860.1"/>
    </source>
</evidence>
<dbReference type="Proteomes" id="UP001591681">
    <property type="component" value="Unassembled WGS sequence"/>
</dbReference>
<accession>A0ABD1IV61</accession>
<evidence type="ECO:0008006" key="5">
    <source>
        <dbReference type="Google" id="ProtNLM"/>
    </source>
</evidence>
<dbReference type="PANTHER" id="PTHR14469:SF0">
    <property type="entry name" value="FAMILY WITH SEQUENCE SIMILARITY 113"/>
    <property type="match status" value="1"/>
</dbReference>